<organism evidence="1 2">
    <name type="scientific">Xenopus laevis</name>
    <name type="common">African clawed frog</name>
    <dbReference type="NCBI Taxonomy" id="8355"/>
    <lineage>
        <taxon>Eukaryota</taxon>
        <taxon>Metazoa</taxon>
        <taxon>Chordata</taxon>
        <taxon>Craniata</taxon>
        <taxon>Vertebrata</taxon>
        <taxon>Euteleostomi</taxon>
        <taxon>Amphibia</taxon>
        <taxon>Batrachia</taxon>
        <taxon>Anura</taxon>
        <taxon>Pipoidea</taxon>
        <taxon>Pipidae</taxon>
        <taxon>Xenopodinae</taxon>
        <taxon>Xenopus</taxon>
        <taxon>Xenopus</taxon>
    </lineage>
</organism>
<evidence type="ECO:0000313" key="1">
    <source>
        <dbReference type="EMBL" id="OCT94964.1"/>
    </source>
</evidence>
<name>A0A974DN00_XENLA</name>
<accession>A0A974DN00</accession>
<dbReference type="EMBL" id="CM004468">
    <property type="protein sequence ID" value="OCT94964.1"/>
    <property type="molecule type" value="Genomic_DNA"/>
</dbReference>
<reference evidence="2" key="1">
    <citation type="journal article" date="2016" name="Nature">
        <title>Genome evolution in the allotetraploid frog Xenopus laevis.</title>
        <authorList>
            <person name="Session A.M."/>
            <person name="Uno Y."/>
            <person name="Kwon T."/>
            <person name="Chapman J.A."/>
            <person name="Toyoda A."/>
            <person name="Takahashi S."/>
            <person name="Fukui A."/>
            <person name="Hikosaka A."/>
            <person name="Suzuki A."/>
            <person name="Kondo M."/>
            <person name="van Heeringen S.J."/>
            <person name="Quigley I."/>
            <person name="Heinz S."/>
            <person name="Ogino H."/>
            <person name="Ochi H."/>
            <person name="Hellsten U."/>
            <person name="Lyons J.B."/>
            <person name="Simakov O."/>
            <person name="Putnam N."/>
            <person name="Stites J."/>
            <person name="Kuroki Y."/>
            <person name="Tanaka T."/>
            <person name="Michiue T."/>
            <person name="Watanabe M."/>
            <person name="Bogdanovic O."/>
            <person name="Lister R."/>
            <person name="Georgiou G."/>
            <person name="Paranjpe S.S."/>
            <person name="van Kruijsbergen I."/>
            <person name="Shu S."/>
            <person name="Carlson J."/>
            <person name="Kinoshita T."/>
            <person name="Ohta Y."/>
            <person name="Mawaribuchi S."/>
            <person name="Jenkins J."/>
            <person name="Grimwood J."/>
            <person name="Schmutz J."/>
            <person name="Mitros T."/>
            <person name="Mozaffari S.V."/>
            <person name="Suzuki Y."/>
            <person name="Haramoto Y."/>
            <person name="Yamamoto T.S."/>
            <person name="Takagi C."/>
            <person name="Heald R."/>
            <person name="Miller K."/>
            <person name="Haudenschild C."/>
            <person name="Kitzman J."/>
            <person name="Nakayama T."/>
            <person name="Izutsu Y."/>
            <person name="Robert J."/>
            <person name="Fortriede J."/>
            <person name="Burns K."/>
            <person name="Lotay V."/>
            <person name="Karimi K."/>
            <person name="Yasuoka Y."/>
            <person name="Dichmann D.S."/>
            <person name="Flajnik M.F."/>
            <person name="Houston D.W."/>
            <person name="Shendure J."/>
            <person name="DuPasquier L."/>
            <person name="Vize P.D."/>
            <person name="Zorn A.M."/>
            <person name="Ito M."/>
            <person name="Marcotte E.M."/>
            <person name="Wallingford J.B."/>
            <person name="Ito Y."/>
            <person name="Asashima M."/>
            <person name="Ueno N."/>
            <person name="Matsuda Y."/>
            <person name="Veenstra G.J."/>
            <person name="Fujiyama A."/>
            <person name="Harland R.M."/>
            <person name="Taira M."/>
            <person name="Rokhsar D.S."/>
        </authorList>
    </citation>
    <scope>NUCLEOTIDE SEQUENCE [LARGE SCALE GENOMIC DNA]</scope>
    <source>
        <strain evidence="2">J</strain>
    </source>
</reference>
<protein>
    <submittedName>
        <fullName evidence="1">Uncharacterized protein</fullName>
    </submittedName>
</protein>
<gene>
    <name evidence="1" type="ORF">XELAEV_18012648mg</name>
</gene>
<sequence length="116" mass="13838">MYSMFPEVCLLGLVEDLLPLNRTYPLMRITLYYSKKLVVMGWMGHSTPLIKAWVKLTVRWLDPRRSTPKVAKVVLYIYLTLGQNCFPWQFQYLYFMQNAVLADHFHWQLSGFLWSL</sequence>
<dbReference type="AlphaFoldDB" id="A0A974DN00"/>
<dbReference type="Proteomes" id="UP000694892">
    <property type="component" value="Chromosome 2L"/>
</dbReference>
<proteinExistence type="predicted"/>
<evidence type="ECO:0000313" key="2">
    <source>
        <dbReference type="Proteomes" id="UP000694892"/>
    </source>
</evidence>